<proteinExistence type="predicted"/>
<reference evidence="2" key="1">
    <citation type="journal article" date="2020" name="Stud. Mycol.">
        <title>101 Dothideomycetes genomes: a test case for predicting lifestyles and emergence of pathogens.</title>
        <authorList>
            <person name="Haridas S."/>
            <person name="Albert R."/>
            <person name="Binder M."/>
            <person name="Bloem J."/>
            <person name="Labutti K."/>
            <person name="Salamov A."/>
            <person name="Andreopoulos B."/>
            <person name="Baker S."/>
            <person name="Barry K."/>
            <person name="Bills G."/>
            <person name="Bluhm B."/>
            <person name="Cannon C."/>
            <person name="Castanera R."/>
            <person name="Culley D."/>
            <person name="Daum C."/>
            <person name="Ezra D."/>
            <person name="Gonzalez J."/>
            <person name="Henrissat B."/>
            <person name="Kuo A."/>
            <person name="Liang C."/>
            <person name="Lipzen A."/>
            <person name="Lutzoni F."/>
            <person name="Magnuson J."/>
            <person name="Mondo S."/>
            <person name="Nolan M."/>
            <person name="Ohm R."/>
            <person name="Pangilinan J."/>
            <person name="Park H.-J."/>
            <person name="Ramirez L."/>
            <person name="Alfaro M."/>
            <person name="Sun H."/>
            <person name="Tritt A."/>
            <person name="Yoshinaga Y."/>
            <person name="Zwiers L.-H."/>
            <person name="Turgeon B."/>
            <person name="Goodwin S."/>
            <person name="Spatafora J."/>
            <person name="Crous P."/>
            <person name="Grigoriev I."/>
        </authorList>
    </citation>
    <scope>NUCLEOTIDE SEQUENCE</scope>
    <source>
        <strain evidence="2">CBS 122367</strain>
    </source>
</reference>
<feature type="compositionally biased region" description="Basic residues" evidence="1">
    <location>
        <begin position="1"/>
        <end position="16"/>
    </location>
</feature>
<evidence type="ECO:0000313" key="2">
    <source>
        <dbReference type="EMBL" id="KAF2688770.1"/>
    </source>
</evidence>
<protein>
    <submittedName>
        <fullName evidence="2">Uncharacterized protein</fullName>
    </submittedName>
</protein>
<sequence length="53" mass="5689">MRPKSKLPRSPHRNGSRAKAPPSQCALHPHETQTPPHLAPHRASVSPPSAAVL</sequence>
<feature type="region of interest" description="Disordered" evidence="1">
    <location>
        <begin position="1"/>
        <end position="53"/>
    </location>
</feature>
<evidence type="ECO:0000313" key="3">
    <source>
        <dbReference type="Proteomes" id="UP000799291"/>
    </source>
</evidence>
<dbReference type="AlphaFoldDB" id="A0A6G1JEW9"/>
<name>A0A6G1JEW9_9PLEO</name>
<dbReference type="EMBL" id="MU005573">
    <property type="protein sequence ID" value="KAF2688770.1"/>
    <property type="molecule type" value="Genomic_DNA"/>
</dbReference>
<keyword evidence="3" id="KW-1185">Reference proteome</keyword>
<organism evidence="2 3">
    <name type="scientific">Lentithecium fluviatile CBS 122367</name>
    <dbReference type="NCBI Taxonomy" id="1168545"/>
    <lineage>
        <taxon>Eukaryota</taxon>
        <taxon>Fungi</taxon>
        <taxon>Dikarya</taxon>
        <taxon>Ascomycota</taxon>
        <taxon>Pezizomycotina</taxon>
        <taxon>Dothideomycetes</taxon>
        <taxon>Pleosporomycetidae</taxon>
        <taxon>Pleosporales</taxon>
        <taxon>Massarineae</taxon>
        <taxon>Lentitheciaceae</taxon>
        <taxon>Lentithecium</taxon>
    </lineage>
</organism>
<evidence type="ECO:0000256" key="1">
    <source>
        <dbReference type="SAM" id="MobiDB-lite"/>
    </source>
</evidence>
<dbReference type="Proteomes" id="UP000799291">
    <property type="component" value="Unassembled WGS sequence"/>
</dbReference>
<accession>A0A6G1JEW9</accession>
<gene>
    <name evidence="2" type="ORF">K458DRAFT_414482</name>
</gene>